<keyword evidence="1" id="KW-0812">Transmembrane</keyword>
<organism evidence="1 2">
    <name type="scientific">Sphaerodactylus townsendi</name>
    <dbReference type="NCBI Taxonomy" id="933632"/>
    <lineage>
        <taxon>Eukaryota</taxon>
        <taxon>Metazoa</taxon>
        <taxon>Chordata</taxon>
        <taxon>Craniata</taxon>
        <taxon>Vertebrata</taxon>
        <taxon>Euteleostomi</taxon>
        <taxon>Lepidosauria</taxon>
        <taxon>Squamata</taxon>
        <taxon>Bifurcata</taxon>
        <taxon>Gekkota</taxon>
        <taxon>Sphaerodactylidae</taxon>
        <taxon>Sphaerodactylus</taxon>
    </lineage>
</organism>
<dbReference type="EMBL" id="CM037622">
    <property type="protein sequence ID" value="KAH8003418.1"/>
    <property type="molecule type" value="Genomic_DNA"/>
</dbReference>
<evidence type="ECO:0000313" key="2">
    <source>
        <dbReference type="Proteomes" id="UP000827872"/>
    </source>
</evidence>
<keyword evidence="1" id="KW-0472">Membrane</keyword>
<keyword evidence="2" id="KW-1185">Reference proteome</keyword>
<name>A0ACB8FDB2_9SAUR</name>
<sequence length="97" mass="11132">MYTQNVREGFRTFGNTILARWLYEYIRLPVVPPYGGLPVKFRTYIGEPIPYDPNITAVELAMKTKAALQSLIQKHQQIPGNICSALKERLHEGKKKD</sequence>
<reference evidence="1" key="1">
    <citation type="submission" date="2021-08" db="EMBL/GenBank/DDBJ databases">
        <title>The first chromosome-level gecko genome reveals the dynamic sex chromosomes of Neotropical dwarf geckos (Sphaerodactylidae: Sphaerodactylus).</title>
        <authorList>
            <person name="Pinto B.J."/>
            <person name="Keating S.E."/>
            <person name="Gamble T."/>
        </authorList>
    </citation>
    <scope>NUCLEOTIDE SEQUENCE</scope>
    <source>
        <strain evidence="1">TG3544</strain>
    </source>
</reference>
<proteinExistence type="predicted"/>
<gene>
    <name evidence="1" type="primary">TMEM68_1</name>
    <name evidence="1" type="ORF">K3G42_018382</name>
</gene>
<dbReference type="Proteomes" id="UP000827872">
    <property type="component" value="Linkage Group LG09"/>
</dbReference>
<evidence type="ECO:0000313" key="1">
    <source>
        <dbReference type="EMBL" id="KAH8003418.1"/>
    </source>
</evidence>
<accession>A0ACB8FDB2</accession>
<comment type="caution">
    <text evidence="1">The sequence shown here is derived from an EMBL/GenBank/DDBJ whole genome shotgun (WGS) entry which is preliminary data.</text>
</comment>
<protein>
    <submittedName>
        <fullName evidence="1">Transmembrane protein 68</fullName>
    </submittedName>
</protein>